<gene>
    <name evidence="2" type="ORF">K504DRAFT_371861</name>
</gene>
<keyword evidence="3" id="KW-1185">Reference proteome</keyword>
<name>A0A6G1KGY3_9PLEO</name>
<dbReference type="InterPro" id="IPR052973">
    <property type="entry name" value="Fungal_sec-metab_reg_TF"/>
</dbReference>
<dbReference type="EMBL" id="MU005766">
    <property type="protein sequence ID" value="KAF2712040.1"/>
    <property type="molecule type" value="Genomic_DNA"/>
</dbReference>
<evidence type="ECO:0000313" key="3">
    <source>
        <dbReference type="Proteomes" id="UP000799428"/>
    </source>
</evidence>
<evidence type="ECO:0008006" key="4">
    <source>
        <dbReference type="Google" id="ProtNLM"/>
    </source>
</evidence>
<proteinExistence type="predicted"/>
<dbReference type="PANTHER" id="PTHR35392">
    <property type="entry name" value="ZN(II)2CYS6 TRANSCRIPTION FACTOR (EUROFUNG)-RELATED-RELATED"/>
    <property type="match status" value="1"/>
</dbReference>
<evidence type="ECO:0000313" key="2">
    <source>
        <dbReference type="EMBL" id="KAF2712040.1"/>
    </source>
</evidence>
<feature type="region of interest" description="Disordered" evidence="1">
    <location>
        <begin position="37"/>
        <end position="57"/>
    </location>
</feature>
<evidence type="ECO:0000256" key="1">
    <source>
        <dbReference type="SAM" id="MobiDB-lite"/>
    </source>
</evidence>
<dbReference type="OrthoDB" id="5362630at2759"/>
<accession>A0A6G1KGY3</accession>
<reference evidence="2" key="1">
    <citation type="journal article" date="2020" name="Stud. Mycol.">
        <title>101 Dothideomycetes genomes: a test case for predicting lifestyles and emergence of pathogens.</title>
        <authorList>
            <person name="Haridas S."/>
            <person name="Albert R."/>
            <person name="Binder M."/>
            <person name="Bloem J."/>
            <person name="Labutti K."/>
            <person name="Salamov A."/>
            <person name="Andreopoulos B."/>
            <person name="Baker S."/>
            <person name="Barry K."/>
            <person name="Bills G."/>
            <person name="Bluhm B."/>
            <person name="Cannon C."/>
            <person name="Castanera R."/>
            <person name="Culley D."/>
            <person name="Daum C."/>
            <person name="Ezra D."/>
            <person name="Gonzalez J."/>
            <person name="Henrissat B."/>
            <person name="Kuo A."/>
            <person name="Liang C."/>
            <person name="Lipzen A."/>
            <person name="Lutzoni F."/>
            <person name="Magnuson J."/>
            <person name="Mondo S."/>
            <person name="Nolan M."/>
            <person name="Ohm R."/>
            <person name="Pangilinan J."/>
            <person name="Park H.-J."/>
            <person name="Ramirez L."/>
            <person name="Alfaro M."/>
            <person name="Sun H."/>
            <person name="Tritt A."/>
            <person name="Yoshinaga Y."/>
            <person name="Zwiers L.-H."/>
            <person name="Turgeon B."/>
            <person name="Goodwin S."/>
            <person name="Spatafora J."/>
            <person name="Crous P."/>
            <person name="Grigoriev I."/>
        </authorList>
    </citation>
    <scope>NUCLEOTIDE SEQUENCE</scope>
    <source>
        <strain evidence="2">CBS 279.74</strain>
    </source>
</reference>
<dbReference type="Proteomes" id="UP000799428">
    <property type="component" value="Unassembled WGS sequence"/>
</dbReference>
<protein>
    <recommendedName>
        <fullName evidence="4">Zn(2)-C6 fungal-type domain-containing protein</fullName>
    </recommendedName>
</protein>
<feature type="compositionally biased region" description="Polar residues" evidence="1">
    <location>
        <begin position="45"/>
        <end position="57"/>
    </location>
</feature>
<organism evidence="2 3">
    <name type="scientific">Pleomassaria siparia CBS 279.74</name>
    <dbReference type="NCBI Taxonomy" id="1314801"/>
    <lineage>
        <taxon>Eukaryota</taxon>
        <taxon>Fungi</taxon>
        <taxon>Dikarya</taxon>
        <taxon>Ascomycota</taxon>
        <taxon>Pezizomycotina</taxon>
        <taxon>Dothideomycetes</taxon>
        <taxon>Pleosporomycetidae</taxon>
        <taxon>Pleosporales</taxon>
        <taxon>Pleomassariaceae</taxon>
        <taxon>Pleomassaria</taxon>
    </lineage>
</organism>
<dbReference type="PANTHER" id="PTHR35392:SF3">
    <property type="entry name" value="ZN(2)-C6 FUNGAL-TYPE DOMAIN-CONTAINING PROTEIN"/>
    <property type="match status" value="1"/>
</dbReference>
<dbReference type="AlphaFoldDB" id="A0A6G1KGY3"/>
<sequence length="536" mass="60888">MTLGARPSITPILGLGWGRETHTGNRTYWQPGPLPTQIPDPNAHPTHQTAHGRGNTPTDLLTNRRLATRRKSVDFLNGQRVATRYKVKQPKLVSSMTARQEKNRIVSRTKPLTQPGKQAAALMRKNGVCIRCKMFKVKCDLGTPCEKCRVAGPHARNFKGPCSRDNLSEAMLGRHCNGRFRQDEVEFLPYSFVGSTRYKMLVTWVLPGFGRIPSPHAVSLTVRQYLHEDCDTTASIWRTSDGKIRRIEQPAYAVEDTVGLMALFQQYFLDIEPEIENLLFHRIQYDDIATLTYREVFRIRSKGSKLLRLVMQFQCTSILGQGYGEVLSNDIPGINEYNFQEMGLSAYAAYNRDSWARPLPVPITHQIDVALIKGGVMKLEKEIIKEMSSLIFKPKIKPWYELFLAFFVLFSNLHYIHSGAQDYISSKQGTSTEHQVSNVVTNQIAKWNQSFPILMQYWPAILRGFAPFQVAREQTELLYEDGPQLDSQSVEYVRTMSALFDRMGSIQHSPPLIGHASTQHSLDNPWVVQLFRVAGA</sequence>